<dbReference type="Pfam" id="PF00078">
    <property type="entry name" value="RVT_1"/>
    <property type="match status" value="1"/>
</dbReference>
<dbReference type="AlphaFoldDB" id="A0AAV2SUR6"/>
<dbReference type="Gene3D" id="3.30.70.270">
    <property type="match status" value="1"/>
</dbReference>
<feature type="region of interest" description="Disordered" evidence="1">
    <location>
        <begin position="1"/>
        <end position="26"/>
    </location>
</feature>
<accession>A0AAV2SUR6</accession>
<feature type="domain" description="Reverse transcriptase" evidence="2">
    <location>
        <begin position="417"/>
        <end position="599"/>
    </location>
</feature>
<gene>
    <name evidence="3" type="ORF">MNOR_LOCUS40696</name>
</gene>
<dbReference type="SUPFAM" id="SSF56672">
    <property type="entry name" value="DNA/RNA polymerases"/>
    <property type="match status" value="1"/>
</dbReference>
<reference evidence="3 4" key="1">
    <citation type="submission" date="2024-05" db="EMBL/GenBank/DDBJ databases">
        <authorList>
            <person name="Wallberg A."/>
        </authorList>
    </citation>
    <scope>NUCLEOTIDE SEQUENCE [LARGE SCALE GENOMIC DNA]</scope>
</reference>
<sequence length="901" mass="100209">MTLQDMYDSRSLEEETPETRSASAKQLKETRLLHDALSSFFPSSFDHKDVQTPYYESHEDSSAHALLKIEPDITNTWFCPTPRYATDTIGYWPEAAKLPPGKRCLLPPDSKKTAPPRAPSYTVVDTELRKMLEAPQMDKVFLEPLVFETTTTSVRKSPHALLDSHLRTGLLEHYTTDAYLRIILDLTKCLSGKSTTVPHDEALDLLPRVVKQAARSNSRAGYSQVAAYTCNKIALRDQVLHQFKEPNPRTGEVLRGSNLLGERLFGPIPESFTAVLNSDQGRGLRCVSKGSYRKTPASSASRQWSSRAVPGPLSVAVLDLFLHSNDFRRQPPRIFTPVFSQRPGLSEEETWQVSIGERRSVWESLGDPVATDIMCNGLLLRFHSPPPLTIYPPESSAANPSQIPTIRSFIPDLLSRGVLRRILSPQPLFYSRLFLVRKKDGPFRLVIDLSRLNKCLEVPTFRMETVSSIASGIIQELWGCTIDLQDAFFNVPVSWVFHKYLAFILDGAVYVFQYLPFGLAVAPWAFSRVVRPIKGHCHLLGIRLHSYLDDFIVLQLSRKALRRDTSTILDLFQSLAIAVNVKKSHLTPSQTVEYLGVIFHLDTLTLSLTSSKVQSISSLCNSLMHSSCQSRRELEHLIGVLNFASYLVPLGRLRLRPGIMDEQQHIYIDQRPSCSTGSPFQVCSQDVAGQGLFEVTRANACAPSISATYDRCLPDRLERSTTTPLSVWLLASFLHRLANPLAGTDGGHALSATLRSAAARQPCPGDVGQHHHGLMSLTPRLLPFRNYDVPDPGYIGVLPTSLHNTGPQTSQRELECLRRPRIPHWSNCHRMVSGPFNLPVALRPGWSVSSGPVCDQGQRAASGVRLSIPRPISCGNQRCSPCIGTIGHQSSCSLRSRCCTG</sequence>
<organism evidence="3 4">
    <name type="scientific">Meganyctiphanes norvegica</name>
    <name type="common">Northern krill</name>
    <name type="synonym">Thysanopoda norvegica</name>
    <dbReference type="NCBI Taxonomy" id="48144"/>
    <lineage>
        <taxon>Eukaryota</taxon>
        <taxon>Metazoa</taxon>
        <taxon>Ecdysozoa</taxon>
        <taxon>Arthropoda</taxon>
        <taxon>Crustacea</taxon>
        <taxon>Multicrustacea</taxon>
        <taxon>Malacostraca</taxon>
        <taxon>Eumalacostraca</taxon>
        <taxon>Eucarida</taxon>
        <taxon>Euphausiacea</taxon>
        <taxon>Euphausiidae</taxon>
        <taxon>Meganyctiphanes</taxon>
    </lineage>
</organism>
<dbReference type="InterPro" id="IPR052055">
    <property type="entry name" value="Hepadnavirus_pol/RT"/>
</dbReference>
<evidence type="ECO:0000313" key="4">
    <source>
        <dbReference type="Proteomes" id="UP001497623"/>
    </source>
</evidence>
<proteinExistence type="predicted"/>
<dbReference type="EMBL" id="CAXKWB010129711">
    <property type="protein sequence ID" value="CAL4241231.1"/>
    <property type="molecule type" value="Genomic_DNA"/>
</dbReference>
<dbReference type="GO" id="GO:0071897">
    <property type="term" value="P:DNA biosynthetic process"/>
    <property type="evidence" value="ECO:0007669"/>
    <property type="project" value="UniProtKB-ARBA"/>
</dbReference>
<name>A0AAV2SUR6_MEGNR</name>
<dbReference type="InterPro" id="IPR043128">
    <property type="entry name" value="Rev_trsase/Diguanyl_cyclase"/>
</dbReference>
<keyword evidence="4" id="KW-1185">Reference proteome</keyword>
<dbReference type="Gene3D" id="3.10.10.10">
    <property type="entry name" value="HIV Type 1 Reverse Transcriptase, subunit A, domain 1"/>
    <property type="match status" value="1"/>
</dbReference>
<dbReference type="PANTHER" id="PTHR33050">
    <property type="entry name" value="REVERSE TRANSCRIPTASE DOMAIN-CONTAINING PROTEIN"/>
    <property type="match status" value="1"/>
</dbReference>
<protein>
    <recommendedName>
        <fullName evidence="2">Reverse transcriptase domain-containing protein</fullName>
    </recommendedName>
</protein>
<dbReference type="InterPro" id="IPR000477">
    <property type="entry name" value="RT_dom"/>
</dbReference>
<evidence type="ECO:0000313" key="3">
    <source>
        <dbReference type="EMBL" id="CAL4241231.1"/>
    </source>
</evidence>
<dbReference type="PROSITE" id="PS50878">
    <property type="entry name" value="RT_POL"/>
    <property type="match status" value="1"/>
</dbReference>
<dbReference type="PANTHER" id="PTHR33050:SF7">
    <property type="entry name" value="RIBONUCLEASE H"/>
    <property type="match status" value="1"/>
</dbReference>
<comment type="caution">
    <text evidence="3">The sequence shown here is derived from an EMBL/GenBank/DDBJ whole genome shotgun (WGS) entry which is preliminary data.</text>
</comment>
<evidence type="ECO:0000256" key="1">
    <source>
        <dbReference type="SAM" id="MobiDB-lite"/>
    </source>
</evidence>
<evidence type="ECO:0000259" key="2">
    <source>
        <dbReference type="PROSITE" id="PS50878"/>
    </source>
</evidence>
<dbReference type="Proteomes" id="UP001497623">
    <property type="component" value="Unassembled WGS sequence"/>
</dbReference>
<dbReference type="CDD" id="cd03714">
    <property type="entry name" value="RT_DIRS1"/>
    <property type="match status" value="1"/>
</dbReference>
<dbReference type="InterPro" id="IPR043502">
    <property type="entry name" value="DNA/RNA_pol_sf"/>
</dbReference>